<dbReference type="InterPro" id="IPR011251">
    <property type="entry name" value="Luciferase-like_dom"/>
</dbReference>
<dbReference type="AlphaFoldDB" id="A0AAF0BRA4"/>
<dbReference type="Pfam" id="PF00296">
    <property type="entry name" value="Bac_luciferase"/>
    <property type="match status" value="1"/>
</dbReference>
<reference evidence="4" key="1">
    <citation type="submission" date="2023-01" db="EMBL/GenBank/DDBJ databases">
        <title>The diversity of Class Acidimicrobiia in South China Sea sediment environments and the proposal of Iamia marina sp. nov., a novel species of the genus Iamia.</title>
        <authorList>
            <person name="He Y."/>
            <person name="Tian X."/>
        </authorList>
    </citation>
    <scope>NUCLEOTIDE SEQUENCE</scope>
    <source>
        <strain evidence="4">DSM 19957</strain>
    </source>
</reference>
<accession>A0AAF0BRA4</accession>
<gene>
    <name evidence="4" type="ORF">PO878_17460</name>
</gene>
<dbReference type="SUPFAM" id="SSF51679">
    <property type="entry name" value="Bacterial luciferase-like"/>
    <property type="match status" value="1"/>
</dbReference>
<dbReference type="RefSeq" id="WP_272735814.1">
    <property type="nucleotide sequence ID" value="NZ_CP116942.1"/>
</dbReference>
<dbReference type="InterPro" id="IPR050564">
    <property type="entry name" value="F420-G6PD/mer"/>
</dbReference>
<proteinExistence type="predicted"/>
<keyword evidence="5" id="KW-1185">Reference proteome</keyword>
<sequence length="307" mass="31923">MATPLRVGAAPPPPAEPGPGAQAAILQAMADAGCDHLVVGDHVCFFGGWGVDGLVEATALSMLHPALPVHTSVYLLGLRHPVVVARQISTLAARAPGRLVLGVGVGGEDRDEVRACGVDPTTRGRRMDESLAVLRPLLDGRAVDHDGEFFSLSSVSIRPAPPAPVPVVVGGRSAAAVQRAGRLGDGWLGIWVSPERFAAATDQARAAADDIGRAGVDWQHGMTVWCGLADDRRSATDAVSQAMEGIYGLPFERFARYVPAGAPADVADALRPYVDAGCRTFNLLTQSPDPSMIPGAVGEVRLLLASV</sequence>
<feature type="domain" description="Luciferase-like" evidence="3">
    <location>
        <begin position="11"/>
        <end position="244"/>
    </location>
</feature>
<organism evidence="4 5">
    <name type="scientific">Iamia majanohamensis</name>
    <dbReference type="NCBI Taxonomy" id="467976"/>
    <lineage>
        <taxon>Bacteria</taxon>
        <taxon>Bacillati</taxon>
        <taxon>Actinomycetota</taxon>
        <taxon>Acidimicrobiia</taxon>
        <taxon>Acidimicrobiales</taxon>
        <taxon>Iamiaceae</taxon>
        <taxon>Iamia</taxon>
    </lineage>
</organism>
<dbReference type="Proteomes" id="UP001216390">
    <property type="component" value="Chromosome"/>
</dbReference>
<evidence type="ECO:0000256" key="1">
    <source>
        <dbReference type="ARBA" id="ARBA00023002"/>
    </source>
</evidence>
<dbReference type="KEGG" id="ima:PO878_17460"/>
<name>A0AAF0BRA4_9ACTN</name>
<dbReference type="PANTHER" id="PTHR43244:SF1">
    <property type="entry name" value="5,10-METHYLENETETRAHYDROMETHANOPTERIN REDUCTASE"/>
    <property type="match status" value="1"/>
</dbReference>
<evidence type="ECO:0000259" key="3">
    <source>
        <dbReference type="Pfam" id="PF00296"/>
    </source>
</evidence>
<dbReference type="GO" id="GO:0016705">
    <property type="term" value="F:oxidoreductase activity, acting on paired donors, with incorporation or reduction of molecular oxygen"/>
    <property type="evidence" value="ECO:0007669"/>
    <property type="project" value="InterPro"/>
</dbReference>
<evidence type="ECO:0000313" key="5">
    <source>
        <dbReference type="Proteomes" id="UP001216390"/>
    </source>
</evidence>
<dbReference type="Gene3D" id="3.20.20.30">
    <property type="entry name" value="Luciferase-like domain"/>
    <property type="match status" value="1"/>
</dbReference>
<dbReference type="PANTHER" id="PTHR43244">
    <property type="match status" value="1"/>
</dbReference>
<evidence type="ECO:0000256" key="2">
    <source>
        <dbReference type="SAM" id="MobiDB-lite"/>
    </source>
</evidence>
<keyword evidence="1" id="KW-0560">Oxidoreductase</keyword>
<dbReference type="EMBL" id="CP116942">
    <property type="protein sequence ID" value="WCO66291.1"/>
    <property type="molecule type" value="Genomic_DNA"/>
</dbReference>
<dbReference type="InterPro" id="IPR036661">
    <property type="entry name" value="Luciferase-like_sf"/>
</dbReference>
<evidence type="ECO:0000313" key="4">
    <source>
        <dbReference type="EMBL" id="WCO66291.1"/>
    </source>
</evidence>
<feature type="region of interest" description="Disordered" evidence="2">
    <location>
        <begin position="1"/>
        <end position="20"/>
    </location>
</feature>
<protein>
    <submittedName>
        <fullName evidence="4">LLM class flavin-dependent oxidoreductase</fullName>
    </submittedName>
</protein>